<dbReference type="Pfam" id="PF00134">
    <property type="entry name" value="Cyclin_N"/>
    <property type="match status" value="1"/>
</dbReference>
<accession>A0A316YQX1</accession>
<dbReference type="Pfam" id="PF02984">
    <property type="entry name" value="Cyclin_C"/>
    <property type="match status" value="1"/>
</dbReference>
<dbReference type="InterPro" id="IPR039361">
    <property type="entry name" value="Cyclin"/>
</dbReference>
<protein>
    <submittedName>
        <fullName evidence="9">A/B/D/E cyclin</fullName>
    </submittedName>
</protein>
<dbReference type="Proteomes" id="UP000245768">
    <property type="component" value="Unassembled WGS sequence"/>
</dbReference>
<feature type="region of interest" description="Disordered" evidence="6">
    <location>
        <begin position="1"/>
        <end position="71"/>
    </location>
</feature>
<dbReference type="FunFam" id="1.10.472.10:FF:000005">
    <property type="entry name" value="G2/mitotic-specific cyclin B"/>
    <property type="match status" value="1"/>
</dbReference>
<evidence type="ECO:0000259" key="8">
    <source>
        <dbReference type="SMART" id="SM01332"/>
    </source>
</evidence>
<keyword evidence="2" id="KW-0132">Cell division</keyword>
<organism evidence="9 10">
    <name type="scientific">Acaromyces ingoldii</name>
    <dbReference type="NCBI Taxonomy" id="215250"/>
    <lineage>
        <taxon>Eukaryota</taxon>
        <taxon>Fungi</taxon>
        <taxon>Dikarya</taxon>
        <taxon>Basidiomycota</taxon>
        <taxon>Ustilaginomycotina</taxon>
        <taxon>Exobasidiomycetes</taxon>
        <taxon>Exobasidiales</taxon>
        <taxon>Cryptobasidiaceae</taxon>
        <taxon>Acaromyces</taxon>
    </lineage>
</organism>
<evidence type="ECO:0000256" key="3">
    <source>
        <dbReference type="ARBA" id="ARBA00023127"/>
    </source>
</evidence>
<evidence type="ECO:0000256" key="1">
    <source>
        <dbReference type="ARBA" id="ARBA00006955"/>
    </source>
</evidence>
<sequence>MSSKTETEEEDNDVDVDVDGFASRTSQKSKAKQLDDAFDTEIVAVDDEDDEEEEEDDEDDEEGVPLDVNGQPLVNEFDPDCLLTLPFDLENLARQKVAAICDRYEDNVVRPQTERAAEERKEALAKGLVTPEVAAHDEELAQMGLDPEEVRDTSMAAEYAMEIFDYMAKCEAKTMANPSYMDFQGEIQWHMRATLVDWLMQVHMRYHMLPETLWIAVNIVDRFLSARVVSLAKLQLVGVTAMFVAAKYEEILAPSVDEFVFMTERGYTREEILKGERIILSTLDFNVSEYCSPYSWVRRISKADDYDIRTRTLSKFLMEVALFDHRFLRAKPSLIAAVGMFLAKKMLGGEWDDGFVYYSTYIEEQLVPGANLLLEKLIDPDFASKFVCMKYAHKKFLKASTYAADWAKRNHEALLQQAAAYGHPQQQQSQP</sequence>
<dbReference type="GO" id="GO:0044772">
    <property type="term" value="P:mitotic cell cycle phase transition"/>
    <property type="evidence" value="ECO:0007669"/>
    <property type="project" value="InterPro"/>
</dbReference>
<dbReference type="InParanoid" id="A0A316YQX1"/>
<proteinExistence type="inferred from homology"/>
<dbReference type="PANTHER" id="PTHR10177">
    <property type="entry name" value="CYCLINS"/>
    <property type="match status" value="1"/>
</dbReference>
<dbReference type="Gene3D" id="1.10.472.10">
    <property type="entry name" value="Cyclin-like"/>
    <property type="match status" value="2"/>
</dbReference>
<evidence type="ECO:0000313" key="9">
    <source>
        <dbReference type="EMBL" id="PWN90433.1"/>
    </source>
</evidence>
<dbReference type="SMART" id="SM01332">
    <property type="entry name" value="Cyclin_C"/>
    <property type="match status" value="1"/>
</dbReference>
<dbReference type="InterPro" id="IPR013763">
    <property type="entry name" value="Cyclin-like_dom"/>
</dbReference>
<dbReference type="CDD" id="cd20512">
    <property type="entry name" value="CYCLIN_CLBs_yeast_rpt2"/>
    <property type="match status" value="1"/>
</dbReference>
<dbReference type="GO" id="GO:0016538">
    <property type="term" value="F:cyclin-dependent protein serine/threonine kinase regulator activity"/>
    <property type="evidence" value="ECO:0007669"/>
    <property type="project" value="InterPro"/>
</dbReference>
<feature type="compositionally biased region" description="Acidic residues" evidence="6">
    <location>
        <begin position="7"/>
        <end position="18"/>
    </location>
</feature>
<dbReference type="InterPro" id="IPR006671">
    <property type="entry name" value="Cyclin_N"/>
</dbReference>
<feature type="domain" description="Cyclin C-terminal" evidence="8">
    <location>
        <begin position="291"/>
        <end position="405"/>
    </location>
</feature>
<evidence type="ECO:0000256" key="5">
    <source>
        <dbReference type="RuleBase" id="RU000383"/>
    </source>
</evidence>
<dbReference type="SUPFAM" id="SSF47954">
    <property type="entry name" value="Cyclin-like"/>
    <property type="match status" value="2"/>
</dbReference>
<dbReference type="GO" id="GO:0051301">
    <property type="term" value="P:cell division"/>
    <property type="evidence" value="ECO:0007669"/>
    <property type="project" value="UniProtKB-KW"/>
</dbReference>
<dbReference type="InterPro" id="IPR004367">
    <property type="entry name" value="Cyclin_C-dom"/>
</dbReference>
<evidence type="ECO:0000259" key="7">
    <source>
        <dbReference type="SMART" id="SM00385"/>
    </source>
</evidence>
<dbReference type="OrthoDB" id="5590282at2759"/>
<feature type="domain" description="Cyclin-like" evidence="7">
    <location>
        <begin position="197"/>
        <end position="281"/>
    </location>
</feature>
<keyword evidence="3 5" id="KW-0195">Cyclin</keyword>
<evidence type="ECO:0000256" key="4">
    <source>
        <dbReference type="ARBA" id="ARBA00023306"/>
    </source>
</evidence>
<evidence type="ECO:0000313" key="10">
    <source>
        <dbReference type="Proteomes" id="UP000245768"/>
    </source>
</evidence>
<feature type="compositionally biased region" description="Acidic residues" evidence="6">
    <location>
        <begin position="36"/>
        <end position="64"/>
    </location>
</feature>
<name>A0A316YQX1_9BASI</name>
<dbReference type="RefSeq" id="XP_025377631.1">
    <property type="nucleotide sequence ID" value="XM_025518838.1"/>
</dbReference>
<evidence type="ECO:0000256" key="2">
    <source>
        <dbReference type="ARBA" id="ARBA00022618"/>
    </source>
</evidence>
<evidence type="ECO:0000256" key="6">
    <source>
        <dbReference type="SAM" id="MobiDB-lite"/>
    </source>
</evidence>
<dbReference type="InterPro" id="IPR036915">
    <property type="entry name" value="Cyclin-like_sf"/>
</dbReference>
<reference evidence="9 10" key="1">
    <citation type="journal article" date="2018" name="Mol. Biol. Evol.">
        <title>Broad Genomic Sampling Reveals a Smut Pathogenic Ancestry of the Fungal Clade Ustilaginomycotina.</title>
        <authorList>
            <person name="Kijpornyongpan T."/>
            <person name="Mondo S.J."/>
            <person name="Barry K."/>
            <person name="Sandor L."/>
            <person name="Lee J."/>
            <person name="Lipzen A."/>
            <person name="Pangilinan J."/>
            <person name="LaButti K."/>
            <person name="Hainaut M."/>
            <person name="Henrissat B."/>
            <person name="Grigoriev I.V."/>
            <person name="Spatafora J.W."/>
            <person name="Aime M.C."/>
        </authorList>
    </citation>
    <scope>NUCLEOTIDE SEQUENCE [LARGE SCALE GENOMIC DNA]</scope>
    <source>
        <strain evidence="9 10">MCA 4198</strain>
    </source>
</reference>
<keyword evidence="10" id="KW-1185">Reference proteome</keyword>
<keyword evidence="4" id="KW-0131">Cell cycle</keyword>
<dbReference type="GeneID" id="37040754"/>
<dbReference type="AlphaFoldDB" id="A0A316YQX1"/>
<dbReference type="STRING" id="215250.A0A316YQX1"/>
<dbReference type="EMBL" id="KZ819636">
    <property type="protein sequence ID" value="PWN90433.1"/>
    <property type="molecule type" value="Genomic_DNA"/>
</dbReference>
<gene>
    <name evidence="9" type="ORF">FA10DRAFT_230949</name>
</gene>
<comment type="similarity">
    <text evidence="1">Belongs to the cyclin family. Cyclin AB subfamily.</text>
</comment>
<dbReference type="SMART" id="SM00385">
    <property type="entry name" value="CYCLIN"/>
    <property type="match status" value="2"/>
</dbReference>
<dbReference type="InterPro" id="IPR048258">
    <property type="entry name" value="Cyclins_cyclin-box"/>
</dbReference>
<dbReference type="FunFam" id="1.10.472.10:FF:000001">
    <property type="entry name" value="G2/mitotic-specific cyclin"/>
    <property type="match status" value="1"/>
</dbReference>
<feature type="domain" description="Cyclin-like" evidence="7">
    <location>
        <begin position="295"/>
        <end position="375"/>
    </location>
</feature>
<dbReference type="PROSITE" id="PS00292">
    <property type="entry name" value="CYCLINS"/>
    <property type="match status" value="1"/>
</dbReference>